<feature type="chain" id="PRO_5046145682" evidence="2">
    <location>
        <begin position="39"/>
        <end position="186"/>
    </location>
</feature>
<comment type="caution">
    <text evidence="3">The sequence shown here is derived from an EMBL/GenBank/DDBJ whole genome shotgun (WGS) entry which is preliminary data.</text>
</comment>
<dbReference type="InterPro" id="IPR006311">
    <property type="entry name" value="TAT_signal"/>
</dbReference>
<keyword evidence="2" id="KW-0732">Signal</keyword>
<name>A0ABP5NQ61_9MICC</name>
<organism evidence="3 4">
    <name type="scientific">Sinomonas flava</name>
    <dbReference type="NCBI Taxonomy" id="496857"/>
    <lineage>
        <taxon>Bacteria</taxon>
        <taxon>Bacillati</taxon>
        <taxon>Actinomycetota</taxon>
        <taxon>Actinomycetes</taxon>
        <taxon>Micrococcales</taxon>
        <taxon>Micrococcaceae</taxon>
        <taxon>Sinomonas</taxon>
    </lineage>
</organism>
<protein>
    <submittedName>
        <fullName evidence="3">Uncharacterized protein</fullName>
    </submittedName>
</protein>
<feature type="region of interest" description="Disordered" evidence="1">
    <location>
        <begin position="159"/>
        <end position="186"/>
    </location>
</feature>
<sequence>MLPTTDHPARSRRHWKAGAAAALTAALLAGGGTAAAFASTAPQSVAPAAAASTPSPSPSASGHAGSGAQRLARIALRRVLAVVIRQDGTDQYGQHAQRAARVLTRHPAVFKHVPEKLQQDLKTLSDAPAGDTVKDAQTVKDRALDGTYGDAVKKAAEAIQKAPAKAQQKGSPSPSATPSPSPSASS</sequence>
<accession>A0ABP5NQ61</accession>
<evidence type="ECO:0000313" key="4">
    <source>
        <dbReference type="Proteomes" id="UP001500432"/>
    </source>
</evidence>
<dbReference type="RefSeq" id="WP_344300287.1">
    <property type="nucleotide sequence ID" value="NZ_BAAAQW010000007.1"/>
</dbReference>
<evidence type="ECO:0000313" key="3">
    <source>
        <dbReference type="EMBL" id="GAA2201671.1"/>
    </source>
</evidence>
<feature type="compositionally biased region" description="Low complexity" evidence="1">
    <location>
        <begin position="159"/>
        <end position="174"/>
    </location>
</feature>
<evidence type="ECO:0000256" key="1">
    <source>
        <dbReference type="SAM" id="MobiDB-lite"/>
    </source>
</evidence>
<feature type="signal peptide" evidence="2">
    <location>
        <begin position="1"/>
        <end position="38"/>
    </location>
</feature>
<keyword evidence="4" id="KW-1185">Reference proteome</keyword>
<feature type="compositionally biased region" description="Pro residues" evidence="1">
    <location>
        <begin position="175"/>
        <end position="186"/>
    </location>
</feature>
<gene>
    <name evidence="3" type="ORF">GCM10009849_27030</name>
</gene>
<dbReference type="Proteomes" id="UP001500432">
    <property type="component" value="Unassembled WGS sequence"/>
</dbReference>
<dbReference type="EMBL" id="BAAAQW010000007">
    <property type="protein sequence ID" value="GAA2201671.1"/>
    <property type="molecule type" value="Genomic_DNA"/>
</dbReference>
<reference evidence="4" key="1">
    <citation type="journal article" date="2019" name="Int. J. Syst. Evol. Microbiol.">
        <title>The Global Catalogue of Microorganisms (GCM) 10K type strain sequencing project: providing services to taxonomists for standard genome sequencing and annotation.</title>
        <authorList>
            <consortium name="The Broad Institute Genomics Platform"/>
            <consortium name="The Broad Institute Genome Sequencing Center for Infectious Disease"/>
            <person name="Wu L."/>
            <person name="Ma J."/>
        </authorList>
    </citation>
    <scope>NUCLEOTIDE SEQUENCE [LARGE SCALE GENOMIC DNA]</scope>
    <source>
        <strain evidence="4">JCM 16034</strain>
    </source>
</reference>
<evidence type="ECO:0000256" key="2">
    <source>
        <dbReference type="SAM" id="SignalP"/>
    </source>
</evidence>
<dbReference type="PROSITE" id="PS51318">
    <property type="entry name" value="TAT"/>
    <property type="match status" value="1"/>
</dbReference>
<proteinExistence type="predicted"/>